<feature type="non-terminal residue" evidence="1">
    <location>
        <position position="96"/>
    </location>
</feature>
<feature type="non-terminal residue" evidence="1">
    <location>
        <position position="1"/>
    </location>
</feature>
<dbReference type="GO" id="GO:0015473">
    <property type="term" value="F:fimbrial usher porin activity"/>
    <property type="evidence" value="ECO:0007669"/>
    <property type="project" value="InterPro"/>
</dbReference>
<dbReference type="Gene3D" id="2.60.40.3110">
    <property type="match status" value="1"/>
</dbReference>
<dbReference type="EMBL" id="DAATEH010000182">
    <property type="protein sequence ID" value="HAE8211282.1"/>
    <property type="molecule type" value="Genomic_DNA"/>
</dbReference>
<sequence length="96" mass="10779">ANGNYNWDKDNGSNFDFQNRYVQRDLPALRSQLIMGESYTTGETFDSVSIRGVRLYSDSRMLPSQLANYAPVIRGVANTNAKVTVTQSGYKIYEAT</sequence>
<dbReference type="GO" id="GO:0009297">
    <property type="term" value="P:pilus assembly"/>
    <property type="evidence" value="ECO:0007669"/>
    <property type="project" value="InterPro"/>
</dbReference>
<dbReference type="AlphaFoldDB" id="A0A737LMK8"/>
<accession>A0A737LMK8</accession>
<gene>
    <name evidence="1" type="ORF">GND11_004759</name>
</gene>
<dbReference type="GO" id="GO:0009279">
    <property type="term" value="C:cell outer membrane"/>
    <property type="evidence" value="ECO:0007669"/>
    <property type="project" value="TreeGrafter"/>
</dbReference>
<organism evidence="1">
    <name type="scientific">Salmonella enterica subsp. salamae serovar 42:f,g,t:--</name>
    <dbReference type="NCBI Taxonomy" id="41518"/>
    <lineage>
        <taxon>Bacteria</taxon>
        <taxon>Pseudomonadati</taxon>
        <taxon>Pseudomonadota</taxon>
        <taxon>Gammaproteobacteria</taxon>
        <taxon>Enterobacterales</taxon>
        <taxon>Enterobacteriaceae</taxon>
        <taxon>Salmonella</taxon>
    </lineage>
</organism>
<dbReference type="Pfam" id="PF00577">
    <property type="entry name" value="Usher"/>
    <property type="match status" value="1"/>
</dbReference>
<comment type="caution">
    <text evidence="1">The sequence shown here is derived from an EMBL/GenBank/DDBJ whole genome shotgun (WGS) entry which is preliminary data.</text>
</comment>
<proteinExistence type="predicted"/>
<protein>
    <submittedName>
        <fullName evidence="1">Fimbria/pilus outer membrane usher protein</fullName>
    </submittedName>
</protein>
<evidence type="ECO:0000313" key="1">
    <source>
        <dbReference type="EMBL" id="HAE8211282.1"/>
    </source>
</evidence>
<dbReference type="InterPro" id="IPR000015">
    <property type="entry name" value="Fimb_usher"/>
</dbReference>
<dbReference type="PANTHER" id="PTHR30451">
    <property type="entry name" value="OUTER MEMBRANE USHER PROTEIN"/>
    <property type="match status" value="1"/>
</dbReference>
<dbReference type="PANTHER" id="PTHR30451:SF3">
    <property type="entry name" value="OUTER MEMBRANE USHER PROTEIN HTRE-RELATED"/>
    <property type="match status" value="1"/>
</dbReference>
<reference evidence="1" key="1">
    <citation type="journal article" date="2018" name="Genome Biol.">
        <title>SKESA: strategic k-mer extension for scrupulous assemblies.</title>
        <authorList>
            <person name="Souvorov A."/>
            <person name="Agarwala R."/>
            <person name="Lipman D.J."/>
        </authorList>
    </citation>
    <scope>NUCLEOTIDE SEQUENCE</scope>
    <source>
        <strain evidence="1">3472-64</strain>
    </source>
</reference>
<reference evidence="1" key="2">
    <citation type="submission" date="2018-07" db="EMBL/GenBank/DDBJ databases">
        <authorList>
            <consortium name="NCBI Pathogen Detection Project"/>
        </authorList>
    </citation>
    <scope>NUCLEOTIDE SEQUENCE</scope>
    <source>
        <strain evidence="1">3472-64</strain>
    </source>
</reference>
<name>A0A737LMK8_SALER</name>